<dbReference type="SMART" id="SM00672">
    <property type="entry name" value="CAP10"/>
    <property type="match status" value="1"/>
</dbReference>
<dbReference type="GO" id="GO:0016740">
    <property type="term" value="F:transferase activity"/>
    <property type="evidence" value="ECO:0007669"/>
    <property type="project" value="UniProtKB-KW"/>
</dbReference>
<evidence type="ECO:0000259" key="3">
    <source>
        <dbReference type="SMART" id="SM00672"/>
    </source>
</evidence>
<feature type="domain" description="Glycosyl transferase CAP10" evidence="3">
    <location>
        <begin position="161"/>
        <end position="411"/>
    </location>
</feature>
<dbReference type="AlphaFoldDB" id="A0A7R9YXI0"/>
<dbReference type="InterPro" id="IPR006598">
    <property type="entry name" value="CAP10"/>
</dbReference>
<name>A0A7R9YXI0_9CHLO</name>
<evidence type="ECO:0000256" key="2">
    <source>
        <dbReference type="ARBA" id="ARBA00022679"/>
    </source>
</evidence>
<dbReference type="PANTHER" id="PTHR12203:SF35">
    <property type="entry name" value="PROTEIN O-GLUCOSYLTRANSFERASE 1"/>
    <property type="match status" value="1"/>
</dbReference>
<protein>
    <recommendedName>
        <fullName evidence="3">Glycosyl transferase CAP10 domain-containing protein</fullName>
    </recommendedName>
</protein>
<dbReference type="PANTHER" id="PTHR12203">
    <property type="entry name" value="KDEL LYS-ASP-GLU-LEU CONTAINING - RELATED"/>
    <property type="match status" value="1"/>
</dbReference>
<proteinExistence type="inferred from homology"/>
<organism evidence="4">
    <name type="scientific">Chlamydomonas euryale</name>
    <dbReference type="NCBI Taxonomy" id="1486919"/>
    <lineage>
        <taxon>Eukaryota</taxon>
        <taxon>Viridiplantae</taxon>
        <taxon>Chlorophyta</taxon>
        <taxon>core chlorophytes</taxon>
        <taxon>Chlorophyceae</taxon>
        <taxon>CS clade</taxon>
        <taxon>Chlamydomonadales</taxon>
        <taxon>Chlamydomonadaceae</taxon>
        <taxon>Chlamydomonas</taxon>
    </lineage>
</organism>
<keyword evidence="2" id="KW-0808">Transferase</keyword>
<gene>
    <name evidence="4" type="ORF">CEUR00632_LOCUS12390</name>
</gene>
<reference evidence="4" key="1">
    <citation type="submission" date="2021-01" db="EMBL/GenBank/DDBJ databases">
        <authorList>
            <person name="Corre E."/>
            <person name="Pelletier E."/>
            <person name="Niang G."/>
            <person name="Scheremetjew M."/>
            <person name="Finn R."/>
            <person name="Kale V."/>
            <person name="Holt S."/>
            <person name="Cochrane G."/>
            <person name="Meng A."/>
            <person name="Brown T."/>
            <person name="Cohen L."/>
        </authorList>
    </citation>
    <scope>NUCLEOTIDE SEQUENCE</scope>
    <source>
        <strain evidence="4">CCMP219</strain>
    </source>
</reference>
<evidence type="ECO:0000256" key="1">
    <source>
        <dbReference type="ARBA" id="ARBA00010118"/>
    </source>
</evidence>
<dbReference type="Pfam" id="PF05686">
    <property type="entry name" value="Glyco_transf_90"/>
    <property type="match status" value="1"/>
</dbReference>
<dbReference type="InterPro" id="IPR051091">
    <property type="entry name" value="O-Glucosyltr/Glycosyltrsf_90"/>
</dbReference>
<dbReference type="EMBL" id="HBEC01026914">
    <property type="protein sequence ID" value="CAD8294163.1"/>
    <property type="molecule type" value="Transcribed_RNA"/>
</dbReference>
<accession>A0A7R9YXI0</accession>
<comment type="similarity">
    <text evidence="1">Belongs to the glycosyltransferase 90 family.</text>
</comment>
<evidence type="ECO:0000313" key="4">
    <source>
        <dbReference type="EMBL" id="CAD8294163.1"/>
    </source>
</evidence>
<sequence>MCCSHASALSHARRAAASAQASRRTHMGHMHPRPRAWRVGLAHWLLALAALAVALRLGAGERLASCELDADLLASLRNELAQWRHSGIDVQHMRDLSKVCPEWQDDLVLHCAAKYERMTIDNNEVFMTSLAPRPAGQGYPPPYLTVTGVLLELYETAQKYKLPNVDLTFAFGDREPWFALGSGPESVQRRATPILTFFKGRESVSAIRVPDSGRYRCELDGVDVLLAKQSALLADPPWDRRNATPFAHDTLFCTTCHPKVIMEDGSELPACVRTHLQSLSHQKPELFDYSSEPRPLIDFRKNRYVVSSDGFSATAKYEKMYTMGSLVLKSRSACFGWFYDTMKPYKHYVPLFVKHLADIFDVVKWLREHDKEAEAIAKAGTERASKILSKEARMCFWKTLIDEIASLQTYRPSCRLHKMCVPLKKELDFHGVYELCPALNIHQAVDEIHGEKLDHGPGIEHWGAAWGSFENASHGYPGWFMHEDDVELLPNETIRDWKPPAWAAKWTPLDLQI</sequence>